<sequence length="123" mass="13772">MKAMRTTITVLLQRRTERDVLPFLYQIGLDTVHIFGTGSVQFKTHHYDVPQKQAFGQISLTPIHVMTTMLKGAFTAVTAGKINSATDFEDLPDYSLIDDELNGTSASELDLHIVNLRMLDADF</sequence>
<dbReference type="Proteomes" id="UP000286862">
    <property type="component" value="Unassembled WGS sequence"/>
</dbReference>
<dbReference type="EMBL" id="MTKQ01000085">
    <property type="protein sequence ID" value="RWX48511.1"/>
    <property type="molecule type" value="Genomic_DNA"/>
</dbReference>
<dbReference type="AlphaFoldDB" id="A0A444J621"/>
<proteinExistence type="predicted"/>
<name>A0A444J621_9BACT</name>
<protein>
    <submittedName>
        <fullName evidence="1">Uncharacterized protein</fullName>
    </submittedName>
</protein>
<gene>
    <name evidence="1" type="ORF">VT99_10852</name>
</gene>
<accession>A0A444J621</accession>
<evidence type="ECO:0000313" key="1">
    <source>
        <dbReference type="EMBL" id="RWX48511.1"/>
    </source>
</evidence>
<comment type="caution">
    <text evidence="1">The sequence shown here is derived from an EMBL/GenBank/DDBJ whole genome shotgun (WGS) entry which is preliminary data.</text>
</comment>
<organism evidence="1 2">
    <name type="scientific">Candidatus Electrothrix marina</name>
    <dbReference type="NCBI Taxonomy" id="1859130"/>
    <lineage>
        <taxon>Bacteria</taxon>
        <taxon>Pseudomonadati</taxon>
        <taxon>Thermodesulfobacteriota</taxon>
        <taxon>Desulfobulbia</taxon>
        <taxon>Desulfobulbales</taxon>
        <taxon>Desulfobulbaceae</taxon>
        <taxon>Candidatus Electrothrix</taxon>
    </lineage>
</organism>
<reference evidence="1 2" key="1">
    <citation type="submission" date="2017-01" db="EMBL/GenBank/DDBJ databases">
        <title>The cable genome- insights into the physiology and evolution of filamentous bacteria capable of sulfide oxidation via long distance electron transfer.</title>
        <authorList>
            <person name="Schreiber L."/>
            <person name="Bjerg J.T."/>
            <person name="Boggild A."/>
            <person name="Van De Vossenberg J."/>
            <person name="Meysman F."/>
            <person name="Nielsen L.P."/>
            <person name="Schramm A."/>
            <person name="Kjeldsen K.U."/>
        </authorList>
    </citation>
    <scope>NUCLEOTIDE SEQUENCE [LARGE SCALE GENOMIC DNA]</scope>
    <source>
        <strain evidence="1">A2</strain>
    </source>
</reference>
<evidence type="ECO:0000313" key="2">
    <source>
        <dbReference type="Proteomes" id="UP000286862"/>
    </source>
</evidence>